<proteinExistence type="predicted"/>
<evidence type="ECO:0000313" key="2">
    <source>
        <dbReference type="EMBL" id="KAK2814292.1"/>
    </source>
</evidence>
<dbReference type="Proteomes" id="UP001187415">
    <property type="component" value="Unassembled WGS sequence"/>
</dbReference>
<comment type="caution">
    <text evidence="2">The sequence shown here is derived from an EMBL/GenBank/DDBJ whole genome shotgun (WGS) entry which is preliminary data.</text>
</comment>
<sequence length="205" mass="21711">MPEAVHLGDLLRIWVVVEIGGGRGSRPRGGEAHGAGPGYPARDGGGGGDRAGGSPPLGPNPEAEPAHPQARVPAGRPARVHAVSTETRGPPAAAPDFVLGPAGRPSGRRESRRGEGRRGGQARARSARRQRASQRSALRGRARSACDCPSRGRRASRLMAKRPSDRRSRENRGAKCVRSVDDQCVLQFTLVLAASCVLHRRLRAE</sequence>
<feature type="region of interest" description="Disordered" evidence="1">
    <location>
        <begin position="21"/>
        <end position="174"/>
    </location>
</feature>
<dbReference type="EMBL" id="JAUPFM010000064">
    <property type="protein sequence ID" value="KAK2814292.1"/>
    <property type="molecule type" value="Genomic_DNA"/>
</dbReference>
<gene>
    <name evidence="2" type="ORF">Q5P01_000641</name>
</gene>
<feature type="compositionally biased region" description="Basic and acidic residues" evidence="1">
    <location>
        <begin position="107"/>
        <end position="118"/>
    </location>
</feature>
<protein>
    <submittedName>
        <fullName evidence="2">Uncharacterized protein</fullName>
    </submittedName>
</protein>
<evidence type="ECO:0000256" key="1">
    <source>
        <dbReference type="SAM" id="MobiDB-lite"/>
    </source>
</evidence>
<organism evidence="2 3">
    <name type="scientific">Channa striata</name>
    <name type="common">Snakehead murrel</name>
    <name type="synonym">Ophicephalus striatus</name>
    <dbReference type="NCBI Taxonomy" id="64152"/>
    <lineage>
        <taxon>Eukaryota</taxon>
        <taxon>Metazoa</taxon>
        <taxon>Chordata</taxon>
        <taxon>Craniata</taxon>
        <taxon>Vertebrata</taxon>
        <taxon>Euteleostomi</taxon>
        <taxon>Actinopterygii</taxon>
        <taxon>Neopterygii</taxon>
        <taxon>Teleostei</taxon>
        <taxon>Neoteleostei</taxon>
        <taxon>Acanthomorphata</taxon>
        <taxon>Anabantaria</taxon>
        <taxon>Anabantiformes</taxon>
        <taxon>Channoidei</taxon>
        <taxon>Channidae</taxon>
        <taxon>Channa</taxon>
    </lineage>
</organism>
<feature type="compositionally biased region" description="Basic residues" evidence="1">
    <location>
        <begin position="151"/>
        <end position="160"/>
    </location>
</feature>
<accession>A0AA88IYY6</accession>
<reference evidence="2" key="1">
    <citation type="submission" date="2023-07" db="EMBL/GenBank/DDBJ databases">
        <title>Chromosome-level Genome Assembly of Striped Snakehead (Channa striata).</title>
        <authorList>
            <person name="Liu H."/>
        </authorList>
    </citation>
    <scope>NUCLEOTIDE SEQUENCE</scope>
    <source>
        <strain evidence="2">Gz</strain>
        <tissue evidence="2">Muscle</tissue>
    </source>
</reference>
<dbReference type="AlphaFoldDB" id="A0AA88IYY6"/>
<feature type="compositionally biased region" description="Basic and acidic residues" evidence="1">
    <location>
        <begin position="162"/>
        <end position="174"/>
    </location>
</feature>
<feature type="compositionally biased region" description="Basic residues" evidence="1">
    <location>
        <begin position="125"/>
        <end position="142"/>
    </location>
</feature>
<feature type="compositionally biased region" description="Gly residues" evidence="1">
    <location>
        <begin position="32"/>
        <end position="51"/>
    </location>
</feature>
<evidence type="ECO:0000313" key="3">
    <source>
        <dbReference type="Proteomes" id="UP001187415"/>
    </source>
</evidence>
<keyword evidence="3" id="KW-1185">Reference proteome</keyword>
<name>A0AA88IYY6_CHASR</name>